<organism evidence="1 2">
    <name type="scientific">Brevirhabdus pacifica</name>
    <dbReference type="NCBI Taxonomy" id="1267768"/>
    <lineage>
        <taxon>Bacteria</taxon>
        <taxon>Pseudomonadati</taxon>
        <taxon>Pseudomonadota</taxon>
        <taxon>Alphaproteobacteria</taxon>
        <taxon>Rhodobacterales</taxon>
        <taxon>Paracoccaceae</taxon>
        <taxon>Brevirhabdus</taxon>
    </lineage>
</organism>
<evidence type="ECO:0000313" key="1">
    <source>
        <dbReference type="EMBL" id="APX88348.1"/>
    </source>
</evidence>
<accession>A0A2M9DHM4</accession>
<sequence length="330" mass="36002">MAREDVTIALDGSNVNGSDFYTGHANDTQFVTFTDGGDLDGKTITLSKFGKGRPTEPGEGPGGNDRFDLDLSKFNDNFGFAFQSLQNGDTIAVYGYDSVVQEGTVYTYQYTGTDGQKYTFTMDTASKNSQTVNVVCFGGDTIIQTPAGCLPVSQLEVGDPVLCGDGQVRKICWIGERWLSPRELERSPHLRPVKLSPDALGRGMPEQELLVSPQHRLLIDDWRAEMLFGEAQVLVAAIHLTNDTSIRQVLPEEGIDYYHFILEEHATVFANGLRAESLLPGEEAQAALGGAARSEIADIFPELPADLESYGGTCARTLKAFEGRLLRNGY</sequence>
<dbReference type="RefSeq" id="WP_076978373.1">
    <property type="nucleotide sequence ID" value="NZ_CP019124.1"/>
</dbReference>
<name>A0A1U7DEP5_9RHOB</name>
<dbReference type="OrthoDB" id="6305173at2"/>
<dbReference type="EMBL" id="CP019124">
    <property type="protein sequence ID" value="APX88348.1"/>
    <property type="molecule type" value="Genomic_DNA"/>
</dbReference>
<dbReference type="SUPFAM" id="SSF51294">
    <property type="entry name" value="Hedgehog/intein (Hint) domain"/>
    <property type="match status" value="1"/>
</dbReference>
<protein>
    <submittedName>
        <fullName evidence="1">Uncharacterized protein</fullName>
    </submittedName>
</protein>
<proteinExistence type="predicted"/>
<dbReference type="AlphaFoldDB" id="A0A1U7DEP5"/>
<dbReference type="InterPro" id="IPR028992">
    <property type="entry name" value="Hedgehog/Intein_dom"/>
</dbReference>
<dbReference type="InterPro" id="IPR036844">
    <property type="entry name" value="Hint_dom_sf"/>
</dbReference>
<dbReference type="Proteomes" id="UP000187266">
    <property type="component" value="Chromosome"/>
</dbReference>
<reference evidence="1 2" key="1">
    <citation type="submission" date="2017-01" db="EMBL/GenBank/DDBJ databases">
        <title>Genomic analysis of Xuhuaishuia manganoxidans DY6-4.</title>
        <authorList>
            <person name="Wang X."/>
        </authorList>
    </citation>
    <scope>NUCLEOTIDE SEQUENCE [LARGE SCALE GENOMIC DNA]</scope>
    <source>
        <strain evidence="1 2">DY6-4</strain>
    </source>
</reference>
<accession>A0A1U7DEP5</accession>
<dbReference type="STRING" id="1267768.BV394_00220"/>
<keyword evidence="2" id="KW-1185">Reference proteome</keyword>
<gene>
    <name evidence="1" type="ORF">BV394_00220</name>
</gene>
<dbReference type="Pfam" id="PF13403">
    <property type="entry name" value="Hint_2"/>
    <property type="match status" value="1"/>
</dbReference>
<evidence type="ECO:0000313" key="2">
    <source>
        <dbReference type="Proteomes" id="UP000187266"/>
    </source>
</evidence>